<dbReference type="GO" id="GO:0016747">
    <property type="term" value="F:acyltransferase activity, transferring groups other than amino-acyl groups"/>
    <property type="evidence" value="ECO:0007669"/>
    <property type="project" value="InterPro"/>
</dbReference>
<reference evidence="4" key="1">
    <citation type="submission" date="2019-08" db="EMBL/GenBank/DDBJ databases">
        <authorList>
            <person name="Kucharzyk K."/>
            <person name="Murdoch R.W."/>
            <person name="Higgins S."/>
            <person name="Loffler F."/>
        </authorList>
    </citation>
    <scope>NUCLEOTIDE SEQUENCE</scope>
</reference>
<keyword evidence="2" id="KW-0012">Acyltransferase</keyword>
<evidence type="ECO:0000259" key="3">
    <source>
        <dbReference type="PROSITE" id="PS51186"/>
    </source>
</evidence>
<dbReference type="PANTHER" id="PTHR43877:SF2">
    <property type="entry name" value="AMINOALKYLPHOSPHONATE N-ACETYLTRANSFERASE-RELATED"/>
    <property type="match status" value="1"/>
</dbReference>
<dbReference type="PROSITE" id="PS51186">
    <property type="entry name" value="GNAT"/>
    <property type="match status" value="1"/>
</dbReference>
<proteinExistence type="predicted"/>
<dbReference type="Gene3D" id="3.40.630.30">
    <property type="match status" value="1"/>
</dbReference>
<feature type="domain" description="N-acetyltransferase" evidence="3">
    <location>
        <begin position="2"/>
        <end position="158"/>
    </location>
</feature>
<name>A0A644VE50_9ZZZZ</name>
<gene>
    <name evidence="4" type="ORF">SDC9_35587</name>
</gene>
<dbReference type="AlphaFoldDB" id="A0A644VE50"/>
<evidence type="ECO:0000256" key="2">
    <source>
        <dbReference type="ARBA" id="ARBA00023315"/>
    </source>
</evidence>
<accession>A0A644VE50</accession>
<dbReference type="Pfam" id="PF00583">
    <property type="entry name" value="Acetyltransf_1"/>
    <property type="match status" value="1"/>
</dbReference>
<dbReference type="EMBL" id="VSSQ01000282">
    <property type="protein sequence ID" value="MPL89551.1"/>
    <property type="molecule type" value="Genomic_DNA"/>
</dbReference>
<dbReference type="CDD" id="cd04301">
    <property type="entry name" value="NAT_SF"/>
    <property type="match status" value="1"/>
</dbReference>
<evidence type="ECO:0000313" key="4">
    <source>
        <dbReference type="EMBL" id="MPL89551.1"/>
    </source>
</evidence>
<dbReference type="SUPFAM" id="SSF55729">
    <property type="entry name" value="Acyl-CoA N-acyltransferases (Nat)"/>
    <property type="match status" value="1"/>
</dbReference>
<comment type="caution">
    <text evidence="4">The sequence shown here is derived from an EMBL/GenBank/DDBJ whole genome shotgun (WGS) entry which is preliminary data.</text>
</comment>
<evidence type="ECO:0000256" key="1">
    <source>
        <dbReference type="ARBA" id="ARBA00022679"/>
    </source>
</evidence>
<sequence length="158" mass="17953">MLIIRPLKSSDSELLRDATYYNLNWNGNRFSRKEIDENPHFAHYFNTWLENSDFGFVAERHGKPFGVVWLKYFPSDNPGYGFIAENIPELSICMLPNHRGLGIGTELIKTAINKAKSLSIPAISLSVEMGNSARNLYLRTGFKPVDDIPDNSTLILYL</sequence>
<dbReference type="InterPro" id="IPR000182">
    <property type="entry name" value="GNAT_dom"/>
</dbReference>
<dbReference type="PANTHER" id="PTHR43877">
    <property type="entry name" value="AMINOALKYLPHOSPHONATE N-ACETYLTRANSFERASE-RELATED-RELATED"/>
    <property type="match status" value="1"/>
</dbReference>
<organism evidence="4">
    <name type="scientific">bioreactor metagenome</name>
    <dbReference type="NCBI Taxonomy" id="1076179"/>
    <lineage>
        <taxon>unclassified sequences</taxon>
        <taxon>metagenomes</taxon>
        <taxon>ecological metagenomes</taxon>
    </lineage>
</organism>
<dbReference type="InterPro" id="IPR050832">
    <property type="entry name" value="Bact_Acetyltransf"/>
</dbReference>
<protein>
    <recommendedName>
        <fullName evidence="3">N-acetyltransferase domain-containing protein</fullName>
    </recommendedName>
</protein>
<keyword evidence="1" id="KW-0808">Transferase</keyword>
<dbReference type="InterPro" id="IPR016181">
    <property type="entry name" value="Acyl_CoA_acyltransferase"/>
</dbReference>